<evidence type="ECO:0000259" key="14">
    <source>
        <dbReference type="Pfam" id="PF08544"/>
    </source>
</evidence>
<reference evidence="15 16" key="1">
    <citation type="journal article" date="2017" name="BMC Genomics">
        <title>Comparative genomic and phylogenomic analyses of the Bifidobacteriaceae family.</title>
        <authorList>
            <person name="Lugli G.A."/>
            <person name="Milani C."/>
            <person name="Turroni F."/>
            <person name="Duranti S."/>
            <person name="Mancabelli L."/>
            <person name="Mangifesta M."/>
            <person name="Ferrario C."/>
            <person name="Modesto M."/>
            <person name="Mattarelli P."/>
            <person name="Jiri K."/>
            <person name="van Sinderen D."/>
            <person name="Ventura M."/>
        </authorList>
    </citation>
    <scope>NUCLEOTIDE SEQUENCE [LARGE SCALE GENOMIC DNA]</scope>
    <source>
        <strain evidence="15 16">LMG 21773</strain>
    </source>
</reference>
<dbReference type="InterPro" id="IPR014721">
    <property type="entry name" value="Ribsml_uS5_D2-typ_fold_subgr"/>
</dbReference>
<name>A0A261FB28_9BIFI</name>
<evidence type="ECO:0000256" key="1">
    <source>
        <dbReference type="ARBA" id="ARBA00004496"/>
    </source>
</evidence>
<protein>
    <recommendedName>
        <fullName evidence="3">mevalonate kinase</fullName>
        <ecNumber evidence="3">2.7.1.36</ecNumber>
    </recommendedName>
</protein>
<dbReference type="EC" id="2.7.1.36" evidence="3"/>
<keyword evidence="5" id="KW-0444">Lipid biosynthesis</keyword>
<dbReference type="PANTHER" id="PTHR43290">
    <property type="entry name" value="MEVALONATE KINASE"/>
    <property type="match status" value="1"/>
</dbReference>
<dbReference type="Gene3D" id="3.30.230.10">
    <property type="match status" value="1"/>
</dbReference>
<dbReference type="Pfam" id="PF00288">
    <property type="entry name" value="GHMP_kinases_N"/>
    <property type="match status" value="1"/>
</dbReference>
<dbReference type="Proteomes" id="UP000228976">
    <property type="component" value="Unassembled WGS sequence"/>
</dbReference>
<dbReference type="InterPro" id="IPR006205">
    <property type="entry name" value="Mev_gal_kin"/>
</dbReference>
<dbReference type="InterPro" id="IPR020568">
    <property type="entry name" value="Ribosomal_Su5_D2-typ_SF"/>
</dbReference>
<dbReference type="GO" id="GO:0005829">
    <property type="term" value="C:cytosol"/>
    <property type="evidence" value="ECO:0007669"/>
    <property type="project" value="TreeGrafter"/>
</dbReference>
<dbReference type="InterPro" id="IPR006204">
    <property type="entry name" value="GHMP_kinase_N_dom"/>
</dbReference>
<dbReference type="PANTHER" id="PTHR43290:SF2">
    <property type="entry name" value="MEVALONATE KINASE"/>
    <property type="match status" value="1"/>
</dbReference>
<sequence length="303" mass="32270">MSSDFTAHAKAILIGEHAVVYGADALSVPLTSLTLTARVEADPAGPTLNTEGYCGDFDEAPQLFSGIRFLFTELVEKPGRDTRVRLTFDSHIPMARGLGSSAASALATIRALNSYYGLNLSEPEIISLGNRAEDIVHGKASGLDLQTVNSDQLVSFNKESGFTHIPGNLDAWLVIADTGVEGSTKEAVAMVRDQRDSSPLMRHRLDELGTLSRRAKQAWNQKDSLQLGTIFDAAQEILVSFGISTSTIDKLVDVARDAGALGAKLSGSGLGGVVIALANTRELAHNVAQALRPHAHGVWVEQL</sequence>
<evidence type="ECO:0000256" key="5">
    <source>
        <dbReference type="ARBA" id="ARBA00022516"/>
    </source>
</evidence>
<comment type="caution">
    <text evidence="15">The sequence shown here is derived from an EMBL/GenBank/DDBJ whole genome shotgun (WGS) entry which is preliminary data.</text>
</comment>
<dbReference type="PROSITE" id="PS00627">
    <property type="entry name" value="GHMP_KINASES_ATP"/>
    <property type="match status" value="1"/>
</dbReference>
<dbReference type="Pfam" id="PF08544">
    <property type="entry name" value="GHMP_kinases_C"/>
    <property type="match status" value="1"/>
</dbReference>
<dbReference type="GO" id="GO:0005524">
    <property type="term" value="F:ATP binding"/>
    <property type="evidence" value="ECO:0007669"/>
    <property type="project" value="UniProtKB-KW"/>
</dbReference>
<evidence type="ECO:0000313" key="16">
    <source>
        <dbReference type="Proteomes" id="UP000228976"/>
    </source>
</evidence>
<dbReference type="NCBIfam" id="TIGR00549">
    <property type="entry name" value="mevalon_kin"/>
    <property type="match status" value="1"/>
</dbReference>
<dbReference type="GO" id="GO:0004496">
    <property type="term" value="F:mevalonate kinase activity"/>
    <property type="evidence" value="ECO:0007669"/>
    <property type="project" value="UniProtKB-EC"/>
</dbReference>
<keyword evidence="4" id="KW-0963">Cytoplasm</keyword>
<evidence type="ECO:0000256" key="6">
    <source>
        <dbReference type="ARBA" id="ARBA00022679"/>
    </source>
</evidence>
<dbReference type="GO" id="GO:0019287">
    <property type="term" value="P:isopentenyl diphosphate biosynthetic process, mevalonate pathway"/>
    <property type="evidence" value="ECO:0007669"/>
    <property type="project" value="UniProtKB-UniPathway"/>
</dbReference>
<evidence type="ECO:0000259" key="13">
    <source>
        <dbReference type="Pfam" id="PF00288"/>
    </source>
</evidence>
<dbReference type="AlphaFoldDB" id="A0A261FB28"/>
<evidence type="ECO:0000256" key="2">
    <source>
        <dbReference type="ARBA" id="ARBA00006495"/>
    </source>
</evidence>
<evidence type="ECO:0000256" key="8">
    <source>
        <dbReference type="ARBA" id="ARBA00022777"/>
    </source>
</evidence>
<dbReference type="InterPro" id="IPR036554">
    <property type="entry name" value="GHMP_kinase_C_sf"/>
</dbReference>
<keyword evidence="7" id="KW-0547">Nucleotide-binding</keyword>
<evidence type="ECO:0000256" key="7">
    <source>
        <dbReference type="ARBA" id="ARBA00022741"/>
    </source>
</evidence>
<organism evidence="15 16">
    <name type="scientific">Aeriscardovia aeriphila</name>
    <dbReference type="NCBI Taxonomy" id="218139"/>
    <lineage>
        <taxon>Bacteria</taxon>
        <taxon>Bacillati</taxon>
        <taxon>Actinomycetota</taxon>
        <taxon>Actinomycetes</taxon>
        <taxon>Bifidobacteriales</taxon>
        <taxon>Bifidobacteriaceae</taxon>
        <taxon>Aeriscardovia</taxon>
    </lineage>
</organism>
<keyword evidence="11" id="KW-0443">Lipid metabolism</keyword>
<proteinExistence type="inferred from homology"/>
<gene>
    <name evidence="15" type="ORF">AEAE_0723</name>
</gene>
<accession>A0A261FB28</accession>
<evidence type="ECO:0000256" key="11">
    <source>
        <dbReference type="ARBA" id="ARBA00023098"/>
    </source>
</evidence>
<evidence type="ECO:0000256" key="12">
    <source>
        <dbReference type="ARBA" id="ARBA00029438"/>
    </source>
</evidence>
<dbReference type="SUPFAM" id="SSF55060">
    <property type="entry name" value="GHMP Kinase, C-terminal domain"/>
    <property type="match status" value="1"/>
</dbReference>
<comment type="pathway">
    <text evidence="12">Isoprenoid biosynthesis; isopentenyl diphosphate biosynthesis via mevalonate pathway; isopentenyl diphosphate from (R)-mevalonate: step 1/3.</text>
</comment>
<dbReference type="PRINTS" id="PR00959">
    <property type="entry name" value="MEVGALKINASE"/>
</dbReference>
<comment type="similarity">
    <text evidence="2">Belongs to the GHMP kinase family. Mevalonate kinase subfamily.</text>
</comment>
<dbReference type="OrthoDB" id="9764892at2"/>
<evidence type="ECO:0000256" key="10">
    <source>
        <dbReference type="ARBA" id="ARBA00022842"/>
    </source>
</evidence>
<comment type="subcellular location">
    <subcellularLocation>
        <location evidence="1">Cytoplasm</location>
    </subcellularLocation>
</comment>
<dbReference type="RefSeq" id="WP_094689783.1">
    <property type="nucleotide sequence ID" value="NZ_JACBYZ010000001.1"/>
</dbReference>
<keyword evidence="16" id="KW-1185">Reference proteome</keyword>
<keyword evidence="10" id="KW-0460">Magnesium</keyword>
<dbReference type="InterPro" id="IPR006203">
    <property type="entry name" value="GHMP_knse_ATP-bd_CS"/>
</dbReference>
<dbReference type="InterPro" id="IPR013750">
    <property type="entry name" value="GHMP_kinase_C_dom"/>
</dbReference>
<evidence type="ECO:0000313" key="15">
    <source>
        <dbReference type="EMBL" id="OZG56235.1"/>
    </source>
</evidence>
<keyword evidence="8 15" id="KW-0418">Kinase</keyword>
<feature type="domain" description="GHMP kinase N-terminal" evidence="13">
    <location>
        <begin position="76"/>
        <end position="144"/>
    </location>
</feature>
<evidence type="ECO:0000256" key="3">
    <source>
        <dbReference type="ARBA" id="ARBA00012103"/>
    </source>
</evidence>
<keyword evidence="6" id="KW-0808">Transferase</keyword>
<dbReference type="EMBL" id="MWWU01000002">
    <property type="protein sequence ID" value="OZG56235.1"/>
    <property type="molecule type" value="Genomic_DNA"/>
</dbReference>
<evidence type="ECO:0000256" key="9">
    <source>
        <dbReference type="ARBA" id="ARBA00022840"/>
    </source>
</evidence>
<feature type="domain" description="GHMP kinase C-terminal" evidence="14">
    <location>
        <begin position="234"/>
        <end position="292"/>
    </location>
</feature>
<keyword evidence="9" id="KW-0067">ATP-binding</keyword>
<evidence type="ECO:0000256" key="4">
    <source>
        <dbReference type="ARBA" id="ARBA00022490"/>
    </source>
</evidence>
<dbReference type="UniPathway" id="UPA00057">
    <property type="reaction ID" value="UER00098"/>
</dbReference>
<dbReference type="Gene3D" id="3.30.70.890">
    <property type="entry name" value="GHMP kinase, C-terminal domain"/>
    <property type="match status" value="1"/>
</dbReference>
<dbReference type="SUPFAM" id="SSF54211">
    <property type="entry name" value="Ribosomal protein S5 domain 2-like"/>
    <property type="match status" value="1"/>
</dbReference>